<reference evidence="8 9" key="1">
    <citation type="journal article" date="2016" name="Nat. Commun.">
        <title>Thousands of microbial genomes shed light on interconnected biogeochemical processes in an aquifer system.</title>
        <authorList>
            <person name="Anantharaman K."/>
            <person name="Brown C.T."/>
            <person name="Hug L.A."/>
            <person name="Sharon I."/>
            <person name="Castelle C.J."/>
            <person name="Probst A.J."/>
            <person name="Thomas B.C."/>
            <person name="Singh A."/>
            <person name="Wilkins M.J."/>
            <person name="Karaoz U."/>
            <person name="Brodie E.L."/>
            <person name="Williams K.H."/>
            <person name="Hubbard S.S."/>
            <person name="Banfield J.F."/>
        </authorList>
    </citation>
    <scope>NUCLEOTIDE SEQUENCE [LARGE SCALE GENOMIC DNA]</scope>
</reference>
<evidence type="ECO:0000256" key="4">
    <source>
        <dbReference type="ARBA" id="ARBA00022723"/>
    </source>
</evidence>
<comment type="cofactor">
    <cofactor evidence="1">
        <name>[4Fe-4S] cluster</name>
        <dbReference type="ChEBI" id="CHEBI:49883"/>
    </cofactor>
</comment>
<keyword evidence="4" id="KW-0479">Metal-binding</keyword>
<sequence>MIRGLIESSLIDWDGKISMVIFFDKCNFRCSFCHNWKLISQSENFPVIEWARIHSILQEKRKWIDGVVLTGGEPLVNFQETAELCSKIKPEGFLIKLDTNGTFPESLRALIDQKLIDYVAMDIKAPLDDRYNTATRVKADIASIKSSIQLIMHSYIQYEFRTTCVPDIIDENAIHAIGNTIKGAQKWALQGYRPENAWAEEFRQPLLTGYHQNVKKLHSIAKKYVENSILRGVTAS</sequence>
<evidence type="ECO:0000313" key="9">
    <source>
        <dbReference type="Proteomes" id="UP000177025"/>
    </source>
</evidence>
<evidence type="ECO:0000256" key="2">
    <source>
        <dbReference type="ARBA" id="ARBA00022485"/>
    </source>
</evidence>
<feature type="domain" description="Radical SAM core" evidence="7">
    <location>
        <begin position="12"/>
        <end position="221"/>
    </location>
</feature>
<keyword evidence="3" id="KW-0949">S-adenosyl-L-methionine</keyword>
<dbReference type="PANTHER" id="PTHR30352:SF13">
    <property type="entry name" value="GLYCYL-RADICAL ENZYME ACTIVATING ENZYME YJJW-RELATED"/>
    <property type="match status" value="1"/>
</dbReference>
<keyword evidence="2" id="KW-0004">4Fe-4S</keyword>
<accession>A0A1F4U288</accession>
<dbReference type="InterPro" id="IPR007197">
    <property type="entry name" value="rSAM"/>
</dbReference>
<proteinExistence type="predicted"/>
<dbReference type="Pfam" id="PF04055">
    <property type="entry name" value="Radical_SAM"/>
    <property type="match status" value="1"/>
</dbReference>
<organism evidence="8 9">
    <name type="scientific">candidate division WOR-3 bacterium RBG_13_43_14</name>
    <dbReference type="NCBI Taxonomy" id="1802590"/>
    <lineage>
        <taxon>Bacteria</taxon>
        <taxon>Bacteria division WOR-3</taxon>
    </lineage>
</organism>
<evidence type="ECO:0000256" key="5">
    <source>
        <dbReference type="ARBA" id="ARBA00023004"/>
    </source>
</evidence>
<comment type="caution">
    <text evidence="8">The sequence shown here is derived from an EMBL/GenBank/DDBJ whole genome shotgun (WGS) entry which is preliminary data.</text>
</comment>
<dbReference type="SFLD" id="SFLDS00029">
    <property type="entry name" value="Radical_SAM"/>
    <property type="match status" value="1"/>
</dbReference>
<evidence type="ECO:0000256" key="1">
    <source>
        <dbReference type="ARBA" id="ARBA00001966"/>
    </source>
</evidence>
<dbReference type="CDD" id="cd01335">
    <property type="entry name" value="Radical_SAM"/>
    <property type="match status" value="1"/>
</dbReference>
<dbReference type="InterPro" id="IPR058240">
    <property type="entry name" value="rSAM_sf"/>
</dbReference>
<dbReference type="GO" id="GO:0046872">
    <property type="term" value="F:metal ion binding"/>
    <property type="evidence" value="ECO:0007669"/>
    <property type="project" value="UniProtKB-KW"/>
</dbReference>
<dbReference type="InterPro" id="IPR034457">
    <property type="entry name" value="Organic_radical-activating"/>
</dbReference>
<evidence type="ECO:0000256" key="3">
    <source>
        <dbReference type="ARBA" id="ARBA00022691"/>
    </source>
</evidence>
<dbReference type="EMBL" id="MEUM01000158">
    <property type="protein sequence ID" value="OGC38977.1"/>
    <property type="molecule type" value="Genomic_DNA"/>
</dbReference>
<gene>
    <name evidence="8" type="ORF">A2Y85_03220</name>
</gene>
<dbReference type="NCBIfam" id="TIGR02495">
    <property type="entry name" value="NrdG2"/>
    <property type="match status" value="1"/>
</dbReference>
<evidence type="ECO:0000313" key="8">
    <source>
        <dbReference type="EMBL" id="OGC38977.1"/>
    </source>
</evidence>
<dbReference type="GO" id="GO:0003824">
    <property type="term" value="F:catalytic activity"/>
    <property type="evidence" value="ECO:0007669"/>
    <property type="project" value="InterPro"/>
</dbReference>
<name>A0A1F4U288_UNCW3</name>
<evidence type="ECO:0000256" key="6">
    <source>
        <dbReference type="ARBA" id="ARBA00023014"/>
    </source>
</evidence>
<dbReference type="PANTHER" id="PTHR30352">
    <property type="entry name" value="PYRUVATE FORMATE-LYASE-ACTIVATING ENZYME"/>
    <property type="match status" value="1"/>
</dbReference>
<evidence type="ECO:0000259" key="7">
    <source>
        <dbReference type="PROSITE" id="PS51918"/>
    </source>
</evidence>
<keyword evidence="5" id="KW-0408">Iron</keyword>
<dbReference type="Gene3D" id="3.20.20.70">
    <property type="entry name" value="Aldolase class I"/>
    <property type="match status" value="1"/>
</dbReference>
<dbReference type="SFLD" id="SFLDG01094">
    <property type="entry name" value="Uncharacterised_Radical_SAM_Su"/>
    <property type="match status" value="1"/>
</dbReference>
<dbReference type="AlphaFoldDB" id="A0A1F4U288"/>
<keyword evidence="6" id="KW-0411">Iron-sulfur</keyword>
<dbReference type="SUPFAM" id="SSF102114">
    <property type="entry name" value="Radical SAM enzymes"/>
    <property type="match status" value="1"/>
</dbReference>
<dbReference type="PROSITE" id="PS51918">
    <property type="entry name" value="RADICAL_SAM"/>
    <property type="match status" value="1"/>
</dbReference>
<protein>
    <submittedName>
        <fullName evidence="8">Anaerobic ribonucleoside-triphosphate reductase activating protein</fullName>
    </submittedName>
</protein>
<dbReference type="InterPro" id="IPR013785">
    <property type="entry name" value="Aldolase_TIM"/>
</dbReference>
<dbReference type="Proteomes" id="UP000177025">
    <property type="component" value="Unassembled WGS sequence"/>
</dbReference>
<dbReference type="InterPro" id="IPR012840">
    <property type="entry name" value="NrdG2"/>
</dbReference>
<dbReference type="GO" id="GO:0051539">
    <property type="term" value="F:4 iron, 4 sulfur cluster binding"/>
    <property type="evidence" value="ECO:0007669"/>
    <property type="project" value="UniProtKB-KW"/>
</dbReference>